<evidence type="ECO:0000313" key="1">
    <source>
        <dbReference type="EMBL" id="KAK8487530.1"/>
    </source>
</evidence>
<dbReference type="EMBL" id="JBBPBM010001079">
    <property type="protein sequence ID" value="KAK8487530.1"/>
    <property type="molecule type" value="Genomic_DNA"/>
</dbReference>
<reference evidence="1 2" key="1">
    <citation type="journal article" date="2024" name="G3 (Bethesda)">
        <title>Genome assembly of Hibiscus sabdariffa L. provides insights into metabolisms of medicinal natural products.</title>
        <authorList>
            <person name="Kim T."/>
        </authorList>
    </citation>
    <scope>NUCLEOTIDE SEQUENCE [LARGE SCALE GENOMIC DNA]</scope>
    <source>
        <strain evidence="1">TK-2024</strain>
        <tissue evidence="1">Old leaves</tissue>
    </source>
</reference>
<protein>
    <submittedName>
        <fullName evidence="1">Uncharacterized protein</fullName>
    </submittedName>
</protein>
<dbReference type="Proteomes" id="UP001472677">
    <property type="component" value="Unassembled WGS sequence"/>
</dbReference>
<evidence type="ECO:0000313" key="2">
    <source>
        <dbReference type="Proteomes" id="UP001472677"/>
    </source>
</evidence>
<name>A0ABR2A4G9_9ROSI</name>
<accession>A0ABR2A4G9</accession>
<sequence length="145" mass="15672">MEVSPQIVLSPQVNITEFSRYNSSGMPIGSLNSRPPDNTTGTIGCDSEIFGHSKEGCSHIALSANVAAIFSVETTCGDQANETIMNFSTFQPKDNQTVEYGPRMHVSGRAGSRYGTRSVENPDELGSTIHVAHVLQKEEDHFGVI</sequence>
<keyword evidence="2" id="KW-1185">Reference proteome</keyword>
<organism evidence="1 2">
    <name type="scientific">Hibiscus sabdariffa</name>
    <name type="common">roselle</name>
    <dbReference type="NCBI Taxonomy" id="183260"/>
    <lineage>
        <taxon>Eukaryota</taxon>
        <taxon>Viridiplantae</taxon>
        <taxon>Streptophyta</taxon>
        <taxon>Embryophyta</taxon>
        <taxon>Tracheophyta</taxon>
        <taxon>Spermatophyta</taxon>
        <taxon>Magnoliopsida</taxon>
        <taxon>eudicotyledons</taxon>
        <taxon>Gunneridae</taxon>
        <taxon>Pentapetalae</taxon>
        <taxon>rosids</taxon>
        <taxon>malvids</taxon>
        <taxon>Malvales</taxon>
        <taxon>Malvaceae</taxon>
        <taxon>Malvoideae</taxon>
        <taxon>Hibiscus</taxon>
    </lineage>
</organism>
<proteinExistence type="predicted"/>
<gene>
    <name evidence="1" type="ORF">V6N12_032737</name>
</gene>
<comment type="caution">
    <text evidence="1">The sequence shown here is derived from an EMBL/GenBank/DDBJ whole genome shotgun (WGS) entry which is preliminary data.</text>
</comment>